<keyword evidence="3" id="KW-0732">Signal</keyword>
<evidence type="ECO:0008006" key="6">
    <source>
        <dbReference type="Google" id="ProtNLM"/>
    </source>
</evidence>
<accession>A0A1F5ELD0</accession>
<feature type="signal peptide" evidence="3">
    <location>
        <begin position="1"/>
        <end position="19"/>
    </location>
</feature>
<reference evidence="4 5" key="1">
    <citation type="journal article" date="2016" name="Nat. Commun.">
        <title>Thousands of microbial genomes shed light on interconnected biogeochemical processes in an aquifer system.</title>
        <authorList>
            <person name="Anantharaman K."/>
            <person name="Brown C.T."/>
            <person name="Hug L.A."/>
            <person name="Sharon I."/>
            <person name="Castelle C.J."/>
            <person name="Probst A.J."/>
            <person name="Thomas B.C."/>
            <person name="Singh A."/>
            <person name="Wilkins M.J."/>
            <person name="Karaoz U."/>
            <person name="Brodie E.L."/>
            <person name="Williams K.H."/>
            <person name="Hubbard S.S."/>
            <person name="Banfield J.F."/>
        </authorList>
    </citation>
    <scope>NUCLEOTIDE SEQUENCE [LARGE SCALE GENOMIC DNA]</scope>
</reference>
<evidence type="ECO:0000256" key="3">
    <source>
        <dbReference type="SAM" id="SignalP"/>
    </source>
</evidence>
<evidence type="ECO:0000313" key="4">
    <source>
        <dbReference type="EMBL" id="OGD68205.1"/>
    </source>
</evidence>
<dbReference type="AlphaFoldDB" id="A0A1F5ELD0"/>
<dbReference type="Proteomes" id="UP000186670">
    <property type="component" value="Unassembled WGS sequence"/>
</dbReference>
<proteinExistence type="predicted"/>
<name>A0A1F5ELD0_9BACT</name>
<evidence type="ECO:0000256" key="2">
    <source>
        <dbReference type="SAM" id="MobiDB-lite"/>
    </source>
</evidence>
<feature type="compositionally biased region" description="Basic and acidic residues" evidence="2">
    <location>
        <begin position="65"/>
        <end position="84"/>
    </location>
</feature>
<dbReference type="EMBL" id="MEZZ01000038">
    <property type="protein sequence ID" value="OGD68205.1"/>
    <property type="molecule type" value="Genomic_DNA"/>
</dbReference>
<feature type="coiled-coil region" evidence="1">
    <location>
        <begin position="157"/>
        <end position="249"/>
    </location>
</feature>
<feature type="compositionally biased region" description="Acidic residues" evidence="2">
    <location>
        <begin position="85"/>
        <end position="107"/>
    </location>
</feature>
<feature type="region of interest" description="Disordered" evidence="2">
    <location>
        <begin position="55"/>
        <end position="121"/>
    </location>
</feature>
<organism evidence="4 5">
    <name type="scientific">Candidatus Campbellbacteria bacterium RIFCSPHIGHO2_01_FULL_34_10</name>
    <dbReference type="NCBI Taxonomy" id="1797577"/>
    <lineage>
        <taxon>Bacteria</taxon>
        <taxon>Candidatus Campbelliibacteriota</taxon>
    </lineage>
</organism>
<keyword evidence="1" id="KW-0175">Coiled coil</keyword>
<feature type="chain" id="PRO_5009224795" description="DUF5667 domain-containing protein" evidence="3">
    <location>
        <begin position="20"/>
        <end position="262"/>
    </location>
</feature>
<evidence type="ECO:0000256" key="1">
    <source>
        <dbReference type="SAM" id="Coils"/>
    </source>
</evidence>
<comment type="caution">
    <text evidence="4">The sequence shown here is derived from an EMBL/GenBank/DDBJ whole genome shotgun (WGS) entry which is preliminary data.</text>
</comment>
<sequence>MNKNSIYFALFLVFTLVSAISFVEAEQQRACTLEAKICPDGSSVGRQGPNCEFAECPGSSDSDDDSSKGVENQERENAKLGKIESDDDSATSTDEDIATSTDDDTEDNTATSTDSDDKFEFAKRAEERRSRIANAVQEMIRVSDDSETVGEQIRVMAQEQNQEYEEAEVVIENVAKRGGFARFFIGPDYGEIKKAEQYVEKYNERLQKMGEEVSKVTAQTLVDSLNAQIKELEQVKTELTSEIEAQKGGFSLFGWLNRLLSK</sequence>
<gene>
    <name evidence="4" type="ORF">A2811_01415</name>
</gene>
<evidence type="ECO:0000313" key="5">
    <source>
        <dbReference type="Proteomes" id="UP000186670"/>
    </source>
</evidence>
<protein>
    <recommendedName>
        <fullName evidence="6">DUF5667 domain-containing protein</fullName>
    </recommendedName>
</protein>